<dbReference type="RefSeq" id="WP_096481578.1">
    <property type="nucleotide sequence ID" value="NZ_CP023466.1"/>
</dbReference>
<evidence type="ECO:0000256" key="5">
    <source>
        <dbReference type="ARBA" id="ARBA00023049"/>
    </source>
</evidence>
<dbReference type="Proteomes" id="UP000218385">
    <property type="component" value="Chromosome"/>
</dbReference>
<dbReference type="InterPro" id="IPR028090">
    <property type="entry name" value="JAB_dom_prok"/>
</dbReference>
<evidence type="ECO:0000313" key="9">
    <source>
        <dbReference type="Proteomes" id="UP000218385"/>
    </source>
</evidence>
<dbReference type="GO" id="GO:0016779">
    <property type="term" value="F:nucleotidyltransferase activity"/>
    <property type="evidence" value="ECO:0007669"/>
    <property type="project" value="TreeGrafter"/>
</dbReference>
<dbReference type="GO" id="GO:0008641">
    <property type="term" value="F:ubiquitin-like modifier activating enzyme activity"/>
    <property type="evidence" value="ECO:0007669"/>
    <property type="project" value="InterPro"/>
</dbReference>
<dbReference type="InterPro" id="IPR035985">
    <property type="entry name" value="Ubiquitin-activating_enz"/>
</dbReference>
<evidence type="ECO:0000259" key="6">
    <source>
        <dbReference type="Pfam" id="PF00899"/>
    </source>
</evidence>
<evidence type="ECO:0000256" key="4">
    <source>
        <dbReference type="ARBA" id="ARBA00022833"/>
    </source>
</evidence>
<name>A0AB33EM28_9PSED</name>
<protein>
    <submittedName>
        <fullName evidence="8">Thiamine biosynthesis protein ThiF</fullName>
    </submittedName>
</protein>
<evidence type="ECO:0000313" key="8">
    <source>
        <dbReference type="EMBL" id="ATE80466.1"/>
    </source>
</evidence>
<dbReference type="GO" id="GO:0004792">
    <property type="term" value="F:thiosulfate-cyanide sulfurtransferase activity"/>
    <property type="evidence" value="ECO:0007669"/>
    <property type="project" value="TreeGrafter"/>
</dbReference>
<dbReference type="Gene3D" id="3.40.50.720">
    <property type="entry name" value="NAD(P)-binding Rossmann-like Domain"/>
    <property type="match status" value="1"/>
</dbReference>
<dbReference type="PANTHER" id="PTHR10953:SF247">
    <property type="entry name" value="SLL6053 PROTEIN"/>
    <property type="match status" value="1"/>
</dbReference>
<dbReference type="GO" id="GO:0008237">
    <property type="term" value="F:metallopeptidase activity"/>
    <property type="evidence" value="ECO:0007669"/>
    <property type="project" value="UniProtKB-KW"/>
</dbReference>
<dbReference type="InterPro" id="IPR045886">
    <property type="entry name" value="ThiF/MoeB/HesA"/>
</dbReference>
<dbReference type="SUPFAM" id="SSF69572">
    <property type="entry name" value="Activating enzymes of the ubiquitin-like proteins"/>
    <property type="match status" value="1"/>
</dbReference>
<accession>A0AB33EM28</accession>
<dbReference type="GO" id="GO:0046872">
    <property type="term" value="F:metal ion binding"/>
    <property type="evidence" value="ECO:0007669"/>
    <property type="project" value="UniProtKB-KW"/>
</dbReference>
<gene>
    <name evidence="8" type="ORF">CNN82_30195</name>
</gene>
<dbReference type="GO" id="GO:0005737">
    <property type="term" value="C:cytoplasm"/>
    <property type="evidence" value="ECO:0007669"/>
    <property type="project" value="TreeGrafter"/>
</dbReference>
<dbReference type="AlphaFoldDB" id="A0AB33EM28"/>
<keyword evidence="5" id="KW-0482">Metalloprotease</keyword>
<evidence type="ECO:0000256" key="3">
    <source>
        <dbReference type="ARBA" id="ARBA00022801"/>
    </source>
</evidence>
<keyword evidence="1" id="KW-0645">Protease</keyword>
<keyword evidence="2" id="KW-0479">Metal-binding</keyword>
<feature type="domain" description="THIF-type NAD/FAD binding fold" evidence="6">
    <location>
        <begin position="179"/>
        <end position="346"/>
    </location>
</feature>
<dbReference type="InterPro" id="IPR000594">
    <property type="entry name" value="ThiF_NAD_FAD-bd"/>
</dbReference>
<reference evidence="8 9" key="1">
    <citation type="submission" date="2017-09" db="EMBL/GenBank/DDBJ databases">
        <title>Complete Genome sequence of Lysobacter capsici KNU-15.</title>
        <authorList>
            <person name="Kim M.-C."/>
            <person name="Yi H."/>
            <person name="Lee D.-W."/>
            <person name="Shin J.-H."/>
        </authorList>
    </citation>
    <scope>NUCLEOTIDE SEQUENCE [LARGE SCALE GENOMIC DNA]</scope>
    <source>
        <strain evidence="8 9">KNU-15</strain>
    </source>
</reference>
<evidence type="ECO:0000259" key="7">
    <source>
        <dbReference type="Pfam" id="PF14464"/>
    </source>
</evidence>
<dbReference type="Pfam" id="PF14464">
    <property type="entry name" value="Prok-JAB"/>
    <property type="match status" value="1"/>
</dbReference>
<feature type="domain" description="JAB" evidence="7">
    <location>
        <begin position="11"/>
        <end position="122"/>
    </location>
</feature>
<proteinExistence type="predicted"/>
<dbReference type="PANTHER" id="PTHR10953">
    <property type="entry name" value="UBIQUITIN-ACTIVATING ENZYME E1"/>
    <property type="match status" value="1"/>
</dbReference>
<dbReference type="EMBL" id="CP023466">
    <property type="protein sequence ID" value="ATE80466.1"/>
    <property type="molecule type" value="Genomic_DNA"/>
</dbReference>
<dbReference type="GO" id="GO:0006508">
    <property type="term" value="P:proteolysis"/>
    <property type="evidence" value="ECO:0007669"/>
    <property type="project" value="UniProtKB-KW"/>
</dbReference>
<sequence length="465" mass="50289">MKTGATLVMTEALHAALREHLFPGDGLEAAAIVLCTRYEGKRTKLIAKSMISVPYDVCERRGDFLRWPGDYLERAISESEAAQLSIMLIHSHPGGFLGFSELDDESDCITMRSLFAGVEVIHGSAIMIPDGAVTARIYDSSQCPTDVALVSVIGDDIRLYFTDINGHAVLNGKSRAPMAFTSEMTQALSKLSVAVIGVSGTGSVVAEQVTRLGFGEIILIDHDRVEPRNLNRILNSTTADAESSAFKVKMFADAIERVRGKGVAYPVSKSVSTREAVLAVADADILFCCVDTRFARMIADRLASRFLIPLFDVGVLIPTMKVEAVGMTIAGVYGRIDYVKPGGASLADREVYTGESLRAESLRAANPEAYQQQLQHGYIQGFHEEAPAVISLNMLAASTCVMEFLARAFPMREESNANYARTLIKFREAEQEFTAESGFRHTPDSGLALGAAEPLLGIADLSGGF</sequence>
<evidence type="ECO:0000256" key="1">
    <source>
        <dbReference type="ARBA" id="ARBA00022670"/>
    </source>
</evidence>
<dbReference type="Pfam" id="PF00899">
    <property type="entry name" value="ThiF"/>
    <property type="match status" value="1"/>
</dbReference>
<organism evidence="8 9">
    <name type="scientific">Pseudomonas frederiksbergensis</name>
    <dbReference type="NCBI Taxonomy" id="104087"/>
    <lineage>
        <taxon>Bacteria</taxon>
        <taxon>Pseudomonadati</taxon>
        <taxon>Pseudomonadota</taxon>
        <taxon>Gammaproteobacteria</taxon>
        <taxon>Pseudomonadales</taxon>
        <taxon>Pseudomonadaceae</taxon>
        <taxon>Pseudomonas</taxon>
    </lineage>
</organism>
<keyword evidence="4" id="KW-0862">Zinc</keyword>
<keyword evidence="3" id="KW-0378">Hydrolase</keyword>
<evidence type="ECO:0000256" key="2">
    <source>
        <dbReference type="ARBA" id="ARBA00022723"/>
    </source>
</evidence>